<reference evidence="2 3" key="1">
    <citation type="submission" date="2020-08" db="EMBL/GenBank/DDBJ databases">
        <title>Genomic Encyclopedia of Type Strains, Phase IV (KMG-IV): sequencing the most valuable type-strain genomes for metagenomic binning, comparative biology and taxonomic classification.</title>
        <authorList>
            <person name="Goeker M."/>
        </authorList>
    </citation>
    <scope>NUCLEOTIDE SEQUENCE [LARGE SCALE GENOMIC DNA]</scope>
    <source>
        <strain evidence="2 3">DSM 19612</strain>
    </source>
</reference>
<dbReference type="EMBL" id="JACHGH010000001">
    <property type="protein sequence ID" value="MBB6451582.1"/>
    <property type="molecule type" value="Genomic_DNA"/>
</dbReference>
<dbReference type="AlphaFoldDB" id="A0A841Q144"/>
<feature type="domain" description="DUF6946" evidence="1">
    <location>
        <begin position="7"/>
        <end position="223"/>
    </location>
</feature>
<proteinExistence type="predicted"/>
<organism evidence="2 3">
    <name type="scientific">Salirhabdus euzebyi</name>
    <dbReference type="NCBI Taxonomy" id="394506"/>
    <lineage>
        <taxon>Bacteria</taxon>
        <taxon>Bacillati</taxon>
        <taxon>Bacillota</taxon>
        <taxon>Bacilli</taxon>
        <taxon>Bacillales</taxon>
        <taxon>Bacillaceae</taxon>
        <taxon>Salirhabdus</taxon>
    </lineage>
</organism>
<keyword evidence="3" id="KW-1185">Reference proteome</keyword>
<dbReference type="RefSeq" id="WP_174496217.1">
    <property type="nucleotide sequence ID" value="NZ_CADDWK010000007.1"/>
</dbReference>
<sequence length="229" mass="26085">MSKMFTPTKSAENWGKLLADYDKQWKTGYSAKTLAYCWEENPQAFPKCLENVFKKSSMPIFQNIELLFGFPEYKVHLPGGNRASQNDIFVIAKGDGELIAIMVEGKVSESFDKTVVEWLGNDPSLGKRERLTFLTKDLQLTEKEVSDIRYQLLHRTVSAMLEAKKLNAPNALMLVHSFGENYEGFDDYHAFVKLFGLHASKEEIMGPVFLNGIHVYFGWVTGNPKFLIK</sequence>
<evidence type="ECO:0000313" key="3">
    <source>
        <dbReference type="Proteomes" id="UP000581688"/>
    </source>
</evidence>
<dbReference type="Pfam" id="PF22187">
    <property type="entry name" value="DUF6946"/>
    <property type="match status" value="1"/>
</dbReference>
<accession>A0A841Q144</accession>
<evidence type="ECO:0000313" key="2">
    <source>
        <dbReference type="EMBL" id="MBB6451582.1"/>
    </source>
</evidence>
<evidence type="ECO:0000259" key="1">
    <source>
        <dbReference type="Pfam" id="PF22187"/>
    </source>
</evidence>
<protein>
    <recommendedName>
        <fullName evidence="1">DUF6946 domain-containing protein</fullName>
    </recommendedName>
</protein>
<comment type="caution">
    <text evidence="2">The sequence shown here is derived from an EMBL/GenBank/DDBJ whole genome shotgun (WGS) entry which is preliminary data.</text>
</comment>
<name>A0A841Q144_9BACI</name>
<dbReference type="InterPro" id="IPR054024">
    <property type="entry name" value="DUF6946"/>
</dbReference>
<dbReference type="Proteomes" id="UP000581688">
    <property type="component" value="Unassembled WGS sequence"/>
</dbReference>
<gene>
    <name evidence="2" type="ORF">HNQ94_000003</name>
</gene>